<dbReference type="Proteomes" id="UP000593567">
    <property type="component" value="Unassembled WGS sequence"/>
</dbReference>
<dbReference type="InterPro" id="IPR006077">
    <property type="entry name" value="Vinculin/catenin"/>
</dbReference>
<name>A0A7J7KK89_BUGNE</name>
<organism evidence="5 6">
    <name type="scientific">Bugula neritina</name>
    <name type="common">Brown bryozoan</name>
    <name type="synonym">Sertularia neritina</name>
    <dbReference type="NCBI Taxonomy" id="10212"/>
    <lineage>
        <taxon>Eukaryota</taxon>
        <taxon>Metazoa</taxon>
        <taxon>Spiralia</taxon>
        <taxon>Lophotrochozoa</taxon>
        <taxon>Bryozoa</taxon>
        <taxon>Gymnolaemata</taxon>
        <taxon>Cheilostomatida</taxon>
        <taxon>Flustrina</taxon>
        <taxon>Buguloidea</taxon>
        <taxon>Bugulidae</taxon>
        <taxon>Bugula</taxon>
    </lineage>
</organism>
<feature type="region of interest" description="Disordered" evidence="4">
    <location>
        <begin position="723"/>
        <end position="756"/>
    </location>
</feature>
<dbReference type="GO" id="GO:0098609">
    <property type="term" value="P:cell-cell adhesion"/>
    <property type="evidence" value="ECO:0007669"/>
    <property type="project" value="TreeGrafter"/>
</dbReference>
<sequence length="981" mass="109447">MHRALDDIASNVQSKDTVEDKAKGLDDYLFIDIIDTILKLTPKLVSLSKNSRCHPELHQMAEDLKESCSEMVAEVHDLERNVNSLVMEVMVDVLKETSEPLERLVRAALSQKTITKTSLTPSTQLFYDEFCNHADLVYQVTAFIASSSADRTLTESVKTVADKMFVGASTKEVKDVLLDRLIALEDCVRLVKDILNGEEVSAKVFEKIRHLDLRLANEMTDSELPANDITDSNVQYNEEEVSEGADMWLSLLPLTSKCTSTESPLKHDLLTDSFLLSKTGEIDLELYSIIQQLLEAVVSCNATSIEISIGKIMQTANDIVNVSSVVIPTVDEKDEKEAMKKLVSAICKHTIELSALASQVPHTELSSLDDLQQLLERWGHSVEVLEDLCDTQLYVYLEPCRQLRTSLQLENIHLLNTAKEELKNISSQFDQLLVFKEDEVKPELFVAESLRLKNRKCCGEMLNVDLTASVRFVSSQSRQWACSILSATNTVSETAKDILAARCDVHQLNAADCIMLTEHLKSIHHVLKSCVCTSAEMVKLNTVFDKICSLIGQICDNTPMDLELLDDINTATKYLKFAVQVSDYLAMVDVHLDVYECKAAQLADLAAAVFRDEGVKTEYAETKGSLKAEVDKLIGHSSGSITSQSAADAAAKSFHQLVDVADQLTKTAATDRLLTLFTWHLRLFTIHLLHFKSSMTSSEGEQLFKSLLMSVEKVKSSLNPSSSTLNFSGETVSSKPAGTSSNVGNINSQVDEKTRDPPRRLATMFRAAETPFTRAVRKFHGDLAKWADNSNPIVKAAQNLATALQEMSQYAKYHEGPVRSKQQLYDKSQQVIKHSHTITRFCSVIAKYSLANQRLSEELLYHSNQVTFYAEQLSMLTNVKRCTDEFDTTVNALATNGDNLMKTILQSLKSSEAILLRGLKEPPAENDEEQQIYHLATNWRGGLLKYRHNETLYSDVNDLGLRVVSQNSGGPRLAEICHIRR</sequence>
<dbReference type="GO" id="GO:0051015">
    <property type="term" value="F:actin filament binding"/>
    <property type="evidence" value="ECO:0007669"/>
    <property type="project" value="InterPro"/>
</dbReference>
<comment type="subcellular location">
    <subcellularLocation>
        <location evidence="1">Cytoplasm</location>
    </subcellularLocation>
</comment>
<evidence type="ECO:0000256" key="3">
    <source>
        <dbReference type="ARBA" id="ARBA00022490"/>
    </source>
</evidence>
<dbReference type="GO" id="GO:0005912">
    <property type="term" value="C:adherens junction"/>
    <property type="evidence" value="ECO:0007669"/>
    <property type="project" value="TreeGrafter"/>
</dbReference>
<proteinExistence type="inferred from homology"/>
<protein>
    <submittedName>
        <fullName evidence="5">Uncharacterized protein</fullName>
    </submittedName>
</protein>
<dbReference type="PANTHER" id="PTHR18914:SF30">
    <property type="entry name" value="VINCULIN_ALPHA-CATENIN FAMILY MEMBER 1"/>
    <property type="match status" value="1"/>
</dbReference>
<dbReference type="Gene3D" id="1.20.120.230">
    <property type="entry name" value="Alpha-catenin/vinculin-like"/>
    <property type="match status" value="1"/>
</dbReference>
<feature type="compositionally biased region" description="Polar residues" evidence="4">
    <location>
        <begin position="723"/>
        <end position="749"/>
    </location>
</feature>
<dbReference type="Pfam" id="PF01044">
    <property type="entry name" value="Vinculin"/>
    <property type="match status" value="1"/>
</dbReference>
<evidence type="ECO:0000256" key="4">
    <source>
        <dbReference type="SAM" id="MobiDB-lite"/>
    </source>
</evidence>
<dbReference type="GO" id="GO:0008013">
    <property type="term" value="F:beta-catenin binding"/>
    <property type="evidence" value="ECO:0007669"/>
    <property type="project" value="TreeGrafter"/>
</dbReference>
<dbReference type="GO" id="GO:0016477">
    <property type="term" value="P:cell migration"/>
    <property type="evidence" value="ECO:0007669"/>
    <property type="project" value="TreeGrafter"/>
</dbReference>
<comment type="similarity">
    <text evidence="2">Belongs to the vinculin/alpha-catenin family.</text>
</comment>
<evidence type="ECO:0000256" key="1">
    <source>
        <dbReference type="ARBA" id="ARBA00004496"/>
    </source>
</evidence>
<dbReference type="SUPFAM" id="SSF47220">
    <property type="entry name" value="alpha-catenin/vinculin-like"/>
    <property type="match status" value="1"/>
</dbReference>
<evidence type="ECO:0000256" key="2">
    <source>
        <dbReference type="ARBA" id="ARBA00008376"/>
    </source>
</evidence>
<dbReference type="Gene3D" id="1.20.120.810">
    <property type="entry name" value="Vinculin, Vh2 four-helix bundle"/>
    <property type="match status" value="1"/>
</dbReference>
<comment type="caution">
    <text evidence="5">The sequence shown here is derived from an EMBL/GenBank/DDBJ whole genome shotgun (WGS) entry which is preliminary data.</text>
</comment>
<dbReference type="EMBL" id="VXIV02000302">
    <property type="protein sequence ID" value="KAF6039120.1"/>
    <property type="molecule type" value="Genomic_DNA"/>
</dbReference>
<evidence type="ECO:0000313" key="6">
    <source>
        <dbReference type="Proteomes" id="UP000593567"/>
    </source>
</evidence>
<gene>
    <name evidence="5" type="ORF">EB796_002557</name>
</gene>
<evidence type="ECO:0000313" key="5">
    <source>
        <dbReference type="EMBL" id="KAF6039120.1"/>
    </source>
</evidence>
<reference evidence="5" key="1">
    <citation type="submission" date="2020-06" db="EMBL/GenBank/DDBJ databases">
        <title>Draft genome of Bugula neritina, a colonial animal packing powerful symbionts and potential medicines.</title>
        <authorList>
            <person name="Rayko M."/>
        </authorList>
    </citation>
    <scope>NUCLEOTIDE SEQUENCE [LARGE SCALE GENOMIC DNA]</scope>
    <source>
        <strain evidence="5">Kwan_BN1</strain>
    </source>
</reference>
<dbReference type="GO" id="GO:0005737">
    <property type="term" value="C:cytoplasm"/>
    <property type="evidence" value="ECO:0007669"/>
    <property type="project" value="UniProtKB-SubCell"/>
</dbReference>
<dbReference type="AlphaFoldDB" id="A0A7J7KK89"/>
<accession>A0A7J7KK89</accession>
<dbReference type="GO" id="GO:0016342">
    <property type="term" value="C:catenin complex"/>
    <property type="evidence" value="ECO:0007669"/>
    <property type="project" value="TreeGrafter"/>
</dbReference>
<dbReference type="InterPro" id="IPR036723">
    <property type="entry name" value="Alpha-catenin/vinculin-like_sf"/>
</dbReference>
<dbReference type="OrthoDB" id="29742at2759"/>
<dbReference type="PANTHER" id="PTHR18914">
    <property type="entry name" value="ALPHA CATENIN"/>
    <property type="match status" value="1"/>
</dbReference>
<keyword evidence="6" id="KW-1185">Reference proteome</keyword>
<keyword evidence="3" id="KW-0963">Cytoplasm</keyword>